<dbReference type="InterPro" id="IPR013087">
    <property type="entry name" value="Znf_C2H2_type"/>
</dbReference>
<keyword evidence="1" id="KW-0479">Metal-binding</keyword>
<reference evidence="4 5" key="1">
    <citation type="submission" date="2016-10" db="EMBL/GenBank/DDBJ databases">
        <title>Reductive evolution of mitochondrial metabolism and differential evolution of invasion-related proteins in Cryptosporidium.</title>
        <authorList>
            <person name="Liu S."/>
            <person name="Roellig D.M."/>
            <person name="Guo Y."/>
            <person name="Li N."/>
            <person name="Frace M.A."/>
            <person name="Tang K."/>
            <person name="Zhang L."/>
            <person name="Feng Y."/>
            <person name="Xiao L."/>
        </authorList>
    </citation>
    <scope>NUCLEOTIDE SEQUENCE [LARGE SCALE GENOMIC DNA]</scope>
    <source>
        <strain evidence="4">39726</strain>
    </source>
</reference>
<evidence type="ECO:0000313" key="4">
    <source>
        <dbReference type="EMBL" id="OII74991.1"/>
    </source>
</evidence>
<evidence type="ECO:0000256" key="1">
    <source>
        <dbReference type="PROSITE-ProRule" id="PRU00042"/>
    </source>
</evidence>
<evidence type="ECO:0000259" key="3">
    <source>
        <dbReference type="PROSITE" id="PS50157"/>
    </source>
</evidence>
<gene>
    <name evidence="4" type="ORF">cubi_03101</name>
</gene>
<dbReference type="EMBL" id="LRBP01000006">
    <property type="protein sequence ID" value="OII74991.1"/>
    <property type="molecule type" value="Genomic_DNA"/>
</dbReference>
<feature type="region of interest" description="Disordered" evidence="2">
    <location>
        <begin position="120"/>
        <end position="145"/>
    </location>
</feature>
<evidence type="ECO:0000256" key="2">
    <source>
        <dbReference type="SAM" id="MobiDB-lite"/>
    </source>
</evidence>
<keyword evidence="1" id="KW-0863">Zinc-finger</keyword>
<accession>A0A1J4MLR9</accession>
<dbReference type="GeneID" id="39979893"/>
<organism evidence="4 5">
    <name type="scientific">Cryptosporidium ubiquitum</name>
    <dbReference type="NCBI Taxonomy" id="857276"/>
    <lineage>
        <taxon>Eukaryota</taxon>
        <taxon>Sar</taxon>
        <taxon>Alveolata</taxon>
        <taxon>Apicomplexa</taxon>
        <taxon>Conoidasida</taxon>
        <taxon>Coccidia</taxon>
        <taxon>Eucoccidiorida</taxon>
        <taxon>Eimeriorina</taxon>
        <taxon>Cryptosporidiidae</taxon>
        <taxon>Cryptosporidium</taxon>
    </lineage>
</organism>
<protein>
    <recommendedName>
        <fullName evidence="3">C2H2-type domain-containing protein</fullName>
    </recommendedName>
</protein>
<proteinExistence type="predicted"/>
<feature type="compositionally biased region" description="Basic and acidic residues" evidence="2">
    <location>
        <begin position="123"/>
        <end position="145"/>
    </location>
</feature>
<dbReference type="PROSITE" id="PS50157">
    <property type="entry name" value="ZINC_FINGER_C2H2_2"/>
    <property type="match status" value="1"/>
</dbReference>
<dbReference type="PROSITE" id="PS00028">
    <property type="entry name" value="ZINC_FINGER_C2H2_1"/>
    <property type="match status" value="1"/>
</dbReference>
<feature type="domain" description="C2H2-type" evidence="3">
    <location>
        <begin position="7"/>
        <end position="35"/>
    </location>
</feature>
<dbReference type="AlphaFoldDB" id="A0A1J4MLR9"/>
<keyword evidence="1" id="KW-0862">Zinc</keyword>
<sequence length="345" mass="39254">MDVAQIFICEECGSAYTGRELYSHHLEIVHKKKTNARKIIETAKAKSGNVTSAPTYVESYLSSKTIKDGKDPNNKNQKADFPRVSIDPFEPKEKKYIEEIGRGVAAEKLAQYLNATGSSLAKEIPKSSPPKEGKPANKDSEKKSMRLDEISKSLLSVHLDMVKLSQIPPILGLQLEVSMGQLTNWCNQVEKYIEVKGQKKGLFRAKKKVLLSNFEKVLLQSREYINNTLRPEVKKCSAICSLLEQQFNEVESIRTKVNTMIKSGSYSSSESSELVSKYDEISKTFLREIVHNNKKALFWNATVEEIHNQVKEMIRMFNEQIDMLSTEFNSKMIFTLFLPQKVIFI</sequence>
<dbReference type="VEuPathDB" id="CryptoDB:cubi_03101"/>
<evidence type="ECO:0000313" key="5">
    <source>
        <dbReference type="Proteomes" id="UP000186176"/>
    </source>
</evidence>
<dbReference type="Proteomes" id="UP000186176">
    <property type="component" value="Unassembled WGS sequence"/>
</dbReference>
<name>A0A1J4MLR9_9CRYT</name>
<dbReference type="RefSeq" id="XP_028876121.1">
    <property type="nucleotide sequence ID" value="XM_029020114.1"/>
</dbReference>
<keyword evidence="5" id="KW-1185">Reference proteome</keyword>
<dbReference type="OrthoDB" id="340402at2759"/>
<dbReference type="GO" id="GO:0008270">
    <property type="term" value="F:zinc ion binding"/>
    <property type="evidence" value="ECO:0007669"/>
    <property type="project" value="UniProtKB-KW"/>
</dbReference>
<comment type="caution">
    <text evidence="4">The sequence shown here is derived from an EMBL/GenBank/DDBJ whole genome shotgun (WGS) entry which is preliminary data.</text>
</comment>